<dbReference type="Proteomes" id="UP000579647">
    <property type="component" value="Unassembled WGS sequence"/>
</dbReference>
<name>A0A840W9S4_9ACTN</name>
<evidence type="ECO:0000256" key="5">
    <source>
        <dbReference type="ARBA" id="ARBA00023136"/>
    </source>
</evidence>
<evidence type="ECO:0000256" key="1">
    <source>
        <dbReference type="ARBA" id="ARBA00004370"/>
    </source>
</evidence>
<proteinExistence type="inferred from homology"/>
<feature type="transmembrane region" description="Helical" evidence="6">
    <location>
        <begin position="12"/>
        <end position="32"/>
    </location>
</feature>
<keyword evidence="4 6" id="KW-1133">Transmembrane helix</keyword>
<dbReference type="PANTHER" id="PTHR23427:SF2">
    <property type="entry name" value="SURFEIT LOCUS PROTEIN 1"/>
    <property type="match status" value="1"/>
</dbReference>
<feature type="transmembrane region" description="Helical" evidence="6">
    <location>
        <begin position="223"/>
        <end position="240"/>
    </location>
</feature>
<keyword evidence="9" id="KW-1185">Reference proteome</keyword>
<dbReference type="PANTHER" id="PTHR23427">
    <property type="entry name" value="SURFEIT LOCUS PROTEIN"/>
    <property type="match status" value="1"/>
</dbReference>
<sequence>MLKVLFSSRMMAFHALVVILVPAFIWLGFWQLDRAEQRSASVNLQRDNVAAEPVAVDQLASVGSDVAPADRWRTVEATGTWDQDNEVLLRNRDSSQGHGVGFHVLTPLVTEDGTAVLVNRGWIERGENAQDTPDAPPVPEGEVEVTGRLHFGETEENTGLRNRDGMPEGQIMFVDVDLLAEELPYPIYGGYVELTAQDPVPEQAPERVALREENIGMSASYAFQWWVFTVVVVVGWVVLVRRELRDARESGGESTDGGADGGADGGDGGDGSGGEAGNGDGPANGETGNGSAERVQQTH</sequence>
<accession>A0A840W9S4</accession>
<evidence type="ECO:0000256" key="7">
    <source>
        <dbReference type="SAM" id="MobiDB-lite"/>
    </source>
</evidence>
<evidence type="ECO:0000256" key="2">
    <source>
        <dbReference type="ARBA" id="ARBA00007165"/>
    </source>
</evidence>
<dbReference type="CDD" id="cd06662">
    <property type="entry name" value="SURF1"/>
    <property type="match status" value="1"/>
</dbReference>
<protein>
    <recommendedName>
        <fullName evidence="6">SURF1-like protein</fullName>
    </recommendedName>
</protein>
<evidence type="ECO:0000256" key="4">
    <source>
        <dbReference type="ARBA" id="ARBA00022989"/>
    </source>
</evidence>
<evidence type="ECO:0000313" key="9">
    <source>
        <dbReference type="Proteomes" id="UP000579647"/>
    </source>
</evidence>
<evidence type="ECO:0000313" key="8">
    <source>
        <dbReference type="EMBL" id="MBB5493759.1"/>
    </source>
</evidence>
<dbReference type="EMBL" id="JACHDO010000001">
    <property type="protein sequence ID" value="MBB5493759.1"/>
    <property type="molecule type" value="Genomic_DNA"/>
</dbReference>
<dbReference type="AlphaFoldDB" id="A0A840W9S4"/>
<keyword evidence="3 6" id="KW-0812">Transmembrane</keyword>
<dbReference type="PROSITE" id="PS50895">
    <property type="entry name" value="SURF1"/>
    <property type="match status" value="1"/>
</dbReference>
<dbReference type="RefSeq" id="WP_184366894.1">
    <property type="nucleotide sequence ID" value="NZ_BAAAKM010000162.1"/>
</dbReference>
<organism evidence="8 9">
    <name type="scientific">Nocardiopsis metallicus</name>
    <dbReference type="NCBI Taxonomy" id="179819"/>
    <lineage>
        <taxon>Bacteria</taxon>
        <taxon>Bacillati</taxon>
        <taxon>Actinomycetota</taxon>
        <taxon>Actinomycetes</taxon>
        <taxon>Streptosporangiales</taxon>
        <taxon>Nocardiopsidaceae</taxon>
        <taxon>Nocardiopsis</taxon>
    </lineage>
</organism>
<evidence type="ECO:0000256" key="3">
    <source>
        <dbReference type="ARBA" id="ARBA00022692"/>
    </source>
</evidence>
<dbReference type="InterPro" id="IPR045214">
    <property type="entry name" value="Surf1/Surf4"/>
</dbReference>
<comment type="similarity">
    <text evidence="2 6">Belongs to the SURF1 family.</text>
</comment>
<keyword evidence="5 6" id="KW-0472">Membrane</keyword>
<evidence type="ECO:0000256" key="6">
    <source>
        <dbReference type="RuleBase" id="RU363076"/>
    </source>
</evidence>
<feature type="compositionally biased region" description="Gly residues" evidence="7">
    <location>
        <begin position="254"/>
        <end position="282"/>
    </location>
</feature>
<keyword evidence="6" id="KW-1003">Cell membrane</keyword>
<comment type="caution">
    <text evidence="8">The sequence shown here is derived from an EMBL/GenBank/DDBJ whole genome shotgun (WGS) entry which is preliminary data.</text>
</comment>
<reference evidence="8 9" key="1">
    <citation type="submission" date="2020-08" db="EMBL/GenBank/DDBJ databases">
        <title>Sequencing the genomes of 1000 actinobacteria strains.</title>
        <authorList>
            <person name="Klenk H.-P."/>
        </authorList>
    </citation>
    <scope>NUCLEOTIDE SEQUENCE [LARGE SCALE GENOMIC DNA]</scope>
    <source>
        <strain evidence="8 9">DSM 44598</strain>
    </source>
</reference>
<dbReference type="GO" id="GO:0005886">
    <property type="term" value="C:plasma membrane"/>
    <property type="evidence" value="ECO:0007669"/>
    <property type="project" value="UniProtKB-SubCell"/>
</dbReference>
<dbReference type="Pfam" id="PF02104">
    <property type="entry name" value="SURF1"/>
    <property type="match status" value="1"/>
</dbReference>
<feature type="region of interest" description="Disordered" evidence="7">
    <location>
        <begin position="246"/>
        <end position="299"/>
    </location>
</feature>
<comment type="subcellular location">
    <subcellularLocation>
        <location evidence="6">Cell membrane</location>
        <topology evidence="6">Multi-pass membrane protein</topology>
    </subcellularLocation>
    <subcellularLocation>
        <location evidence="1">Membrane</location>
    </subcellularLocation>
</comment>
<gene>
    <name evidence="8" type="ORF">HNR07_004896</name>
</gene>
<dbReference type="InterPro" id="IPR002994">
    <property type="entry name" value="Surf1/Shy1"/>
</dbReference>